<dbReference type="OrthoDB" id="516551at2"/>
<dbReference type="AlphaFoldDB" id="A0A1H9G0H3"/>
<dbReference type="EMBL" id="FOFU01000004">
    <property type="protein sequence ID" value="SEQ43423.1"/>
    <property type="molecule type" value="Genomic_DNA"/>
</dbReference>
<dbReference type="InterPro" id="IPR057253">
    <property type="entry name" value="CoiA-like_N"/>
</dbReference>
<evidence type="ECO:0000313" key="4">
    <source>
        <dbReference type="Proteomes" id="UP000182360"/>
    </source>
</evidence>
<gene>
    <name evidence="3" type="ORF">SAMN04487977_104229</name>
</gene>
<dbReference type="RefSeq" id="WP_074643261.1">
    <property type="nucleotide sequence ID" value="NZ_FOFU01000004.1"/>
</dbReference>
<proteinExistence type="predicted"/>
<sequence>MLVALTSVNERKVSFETSKNEGPFFCPCCKKEVGLRKGYKKVHHFYHISDNPDCPIPKESEIHLRIKKEMYEHFNKLRNCRKCELERNLGDVRPDISLYIDDTPVAIEIQKSDISCDLIRQRMQRYSHLGIYVLWVLPELLIHEKANSWGEIKKYHNLKDWEKFLHVMYNERLYYWNGGTNVDAVHFEPARLFHDGDEYGDSYWYHAKKRMVPDYLEKQLCVEDNFTYSQCRAGSVKVSTGYEKIPQCRIFIDTTPEWWLDDNDA</sequence>
<dbReference type="InterPro" id="IPR010330">
    <property type="entry name" value="CoiA_nuc"/>
</dbReference>
<feature type="domain" description="Competence protein CoiA-like N-terminal" evidence="2">
    <location>
        <begin position="12"/>
        <end position="55"/>
    </location>
</feature>
<accession>A0A1H9G0H3</accession>
<evidence type="ECO:0000259" key="2">
    <source>
        <dbReference type="Pfam" id="PF25164"/>
    </source>
</evidence>
<reference evidence="3 4" key="1">
    <citation type="submission" date="2016-10" db="EMBL/GenBank/DDBJ databases">
        <authorList>
            <person name="de Groot N.N."/>
        </authorList>
    </citation>
    <scope>NUCLEOTIDE SEQUENCE [LARGE SCALE GENOMIC DNA]</scope>
    <source>
        <strain evidence="3 4">B25</strain>
    </source>
</reference>
<evidence type="ECO:0000313" key="3">
    <source>
        <dbReference type="EMBL" id="SEQ43423.1"/>
    </source>
</evidence>
<protein>
    <submittedName>
        <fullName evidence="3">Competence protein CoiA</fullName>
    </submittedName>
</protein>
<dbReference type="Pfam" id="PF25164">
    <property type="entry name" value="CoiA_N"/>
    <property type="match status" value="1"/>
</dbReference>
<dbReference type="Pfam" id="PF06054">
    <property type="entry name" value="CoiA_nuc"/>
    <property type="match status" value="1"/>
</dbReference>
<dbReference type="Proteomes" id="UP000182360">
    <property type="component" value="Unassembled WGS sequence"/>
</dbReference>
<name>A0A1H9G0H3_9SPIR</name>
<evidence type="ECO:0000259" key="1">
    <source>
        <dbReference type="Pfam" id="PF06054"/>
    </source>
</evidence>
<keyword evidence="4" id="KW-1185">Reference proteome</keyword>
<organism evidence="3 4">
    <name type="scientific">Treponema bryantii</name>
    <dbReference type="NCBI Taxonomy" id="163"/>
    <lineage>
        <taxon>Bacteria</taxon>
        <taxon>Pseudomonadati</taxon>
        <taxon>Spirochaetota</taxon>
        <taxon>Spirochaetia</taxon>
        <taxon>Spirochaetales</taxon>
        <taxon>Treponemataceae</taxon>
        <taxon>Treponema</taxon>
    </lineage>
</organism>
<feature type="domain" description="Competence protein CoiA nuclease-like" evidence="1">
    <location>
        <begin position="59"/>
        <end position="157"/>
    </location>
</feature>